<dbReference type="PANTHER" id="PTHR31495:SF1">
    <property type="entry name" value="INACTIVE PEROXYGENASE-LIKE PROTEIN-RELATED"/>
    <property type="match status" value="1"/>
</dbReference>
<accession>A0A7I8KUE5</accession>
<proteinExistence type="inferred from homology"/>
<name>A0A7I8KUE5_SPIIN</name>
<evidence type="ECO:0000313" key="3">
    <source>
        <dbReference type="EMBL" id="CAA7401397.1"/>
    </source>
</evidence>
<evidence type="ECO:0000256" key="1">
    <source>
        <dbReference type="ARBA" id="ARBA00006765"/>
    </source>
</evidence>
<gene>
    <name evidence="3" type="ORF">SI8410_09012075</name>
</gene>
<keyword evidence="2" id="KW-0812">Transmembrane</keyword>
<dbReference type="EMBL" id="LR746272">
    <property type="protein sequence ID" value="CAA7401397.1"/>
    <property type="molecule type" value="Genomic_DNA"/>
</dbReference>
<dbReference type="InterPro" id="IPR011992">
    <property type="entry name" value="EF-hand-dom_pair"/>
</dbReference>
<keyword evidence="4" id="KW-1185">Reference proteome</keyword>
<dbReference type="Proteomes" id="UP000663760">
    <property type="component" value="Chromosome 9"/>
</dbReference>
<dbReference type="PANTHER" id="PTHR31495">
    <property type="entry name" value="PEROXYGENASE 3-RELATED"/>
    <property type="match status" value="1"/>
</dbReference>
<dbReference type="OrthoDB" id="640742at2759"/>
<keyword evidence="2" id="KW-1133">Transmembrane helix</keyword>
<dbReference type="GO" id="GO:0005509">
    <property type="term" value="F:calcium ion binding"/>
    <property type="evidence" value="ECO:0007669"/>
    <property type="project" value="TreeGrafter"/>
</dbReference>
<evidence type="ECO:0000256" key="2">
    <source>
        <dbReference type="SAM" id="Phobius"/>
    </source>
</evidence>
<reference evidence="3" key="1">
    <citation type="submission" date="2020-02" db="EMBL/GenBank/DDBJ databases">
        <authorList>
            <person name="Scholz U."/>
            <person name="Mascher M."/>
            <person name="Fiebig A."/>
        </authorList>
    </citation>
    <scope>NUCLEOTIDE SEQUENCE</scope>
</reference>
<dbReference type="GO" id="GO:0004497">
    <property type="term" value="F:monooxygenase activity"/>
    <property type="evidence" value="ECO:0007669"/>
    <property type="project" value="TreeGrafter"/>
</dbReference>
<evidence type="ECO:0000313" key="4">
    <source>
        <dbReference type="Proteomes" id="UP000663760"/>
    </source>
</evidence>
<dbReference type="Pfam" id="PF05042">
    <property type="entry name" value="Caleosin"/>
    <property type="match status" value="1"/>
</dbReference>
<dbReference type="Gene3D" id="1.10.238.10">
    <property type="entry name" value="EF-hand"/>
    <property type="match status" value="1"/>
</dbReference>
<feature type="transmembrane region" description="Helical" evidence="2">
    <location>
        <begin position="40"/>
        <end position="64"/>
    </location>
</feature>
<dbReference type="InterPro" id="IPR007736">
    <property type="entry name" value="Caleosin-related"/>
</dbReference>
<sequence length="191" mass="21438">MEAADAIAGRGEMTPLQKHVDFFDRNKDGLIYPSETYQGLRAIGCGIALSTAGTIFINISLGLITRPGKMPSPLFPIYVSTIYKGKHGCDTGSYDAEGRFVPEKFEAIFEKHARTNTNVLTLKELKDMLQANKIPNDNAGRLAAFLEWRVLYYLCKDKDGFLSKEDVRAVYDGSVFYRLEKKRASQRKSII</sequence>
<dbReference type="AlphaFoldDB" id="A0A7I8KUE5"/>
<keyword evidence="2" id="KW-0472">Membrane</keyword>
<protein>
    <submittedName>
        <fullName evidence="3">Uncharacterized protein</fullName>
    </submittedName>
</protein>
<comment type="similarity">
    <text evidence="1">Belongs to the caleosin family.</text>
</comment>
<dbReference type="SUPFAM" id="SSF47473">
    <property type="entry name" value="EF-hand"/>
    <property type="match status" value="1"/>
</dbReference>
<organism evidence="3 4">
    <name type="scientific">Spirodela intermedia</name>
    <name type="common">Intermediate duckweed</name>
    <dbReference type="NCBI Taxonomy" id="51605"/>
    <lineage>
        <taxon>Eukaryota</taxon>
        <taxon>Viridiplantae</taxon>
        <taxon>Streptophyta</taxon>
        <taxon>Embryophyta</taxon>
        <taxon>Tracheophyta</taxon>
        <taxon>Spermatophyta</taxon>
        <taxon>Magnoliopsida</taxon>
        <taxon>Liliopsida</taxon>
        <taxon>Araceae</taxon>
        <taxon>Lemnoideae</taxon>
        <taxon>Spirodela</taxon>
    </lineage>
</organism>